<dbReference type="SUPFAM" id="SSF117916">
    <property type="entry name" value="Fe-S cluster assembly (FSCA) domain-like"/>
    <property type="match status" value="1"/>
</dbReference>
<dbReference type="RefSeq" id="WP_248356794.1">
    <property type="nucleotide sequence ID" value="NZ_AP025591.1"/>
</dbReference>
<dbReference type="PANTHER" id="PTHR42961:SF2">
    <property type="entry name" value="IRON-SULFUR PROTEIN NUBPL"/>
    <property type="match status" value="1"/>
</dbReference>
<keyword evidence="7 8" id="KW-0411">Iron-sulfur</keyword>
<evidence type="ECO:0000256" key="4">
    <source>
        <dbReference type="ARBA" id="ARBA00022741"/>
    </source>
</evidence>
<dbReference type="CDD" id="cd02037">
    <property type="entry name" value="Mrp_NBP35"/>
    <property type="match status" value="1"/>
</dbReference>
<evidence type="ECO:0000313" key="10">
    <source>
        <dbReference type="EMBL" id="BDG06543.1"/>
    </source>
</evidence>
<dbReference type="Pfam" id="PF01883">
    <property type="entry name" value="FeS_assembly_P"/>
    <property type="match status" value="1"/>
</dbReference>
<keyword evidence="8" id="KW-0378">Hydrolase</keyword>
<evidence type="ECO:0000256" key="8">
    <source>
        <dbReference type="HAMAP-Rule" id="MF_02040"/>
    </source>
</evidence>
<sequence length="361" mass="37616">MPLDNAAALEALKKVMDPELHRDVVSLGMVKDLAVQGDAVKLKVELTTPACPLKDTIAKDVEAALRGAGFKRVELSWGAQVRSAPGVSQAQLTPGVKNIILVGAGKGGVGKSTVSINLAVSLAKLGAKVGILDADIYGPSIPILTGITDKPTSSDGKRLDPLSAHGLKVMSIGFLIDPDQALVWRGPMVTGALVQLLRDVNWGELDYLILDLPPGTGDVPLTLAQNIRAAGVVLVSTPQDVALADVIRAKLMFDKVSIPVLGLVENMSSFVCPHCRQETAIFDKGGARTAAEKMGIRFLGEVPIDLAIREGGDRGVPIVAGAPDSPQAQAFVTVARNVAGAVSTQVLKAPRLPVIGAQPRA</sequence>
<keyword evidence="5 8" id="KW-0067">ATP-binding</keyword>
<feature type="binding site" evidence="8">
    <location>
        <begin position="105"/>
        <end position="112"/>
    </location>
    <ligand>
        <name>ATP</name>
        <dbReference type="ChEBI" id="CHEBI:30616"/>
    </ligand>
</feature>
<name>A0ABN6N3D6_9BACT</name>
<dbReference type="Pfam" id="PF10609">
    <property type="entry name" value="ParA"/>
    <property type="match status" value="1"/>
</dbReference>
<gene>
    <name evidence="10" type="ORF">AMOR_55390</name>
</gene>
<evidence type="ECO:0000313" key="11">
    <source>
        <dbReference type="Proteomes" id="UP001162891"/>
    </source>
</evidence>
<proteinExistence type="inferred from homology"/>
<organism evidence="10 11">
    <name type="scientific">Anaeromyxobacter oryzae</name>
    <dbReference type="NCBI Taxonomy" id="2918170"/>
    <lineage>
        <taxon>Bacteria</taxon>
        <taxon>Pseudomonadati</taxon>
        <taxon>Myxococcota</taxon>
        <taxon>Myxococcia</taxon>
        <taxon>Myxococcales</taxon>
        <taxon>Cystobacterineae</taxon>
        <taxon>Anaeromyxobacteraceae</taxon>
        <taxon>Anaeromyxobacter</taxon>
    </lineage>
</organism>
<dbReference type="EMBL" id="AP025591">
    <property type="protein sequence ID" value="BDG06543.1"/>
    <property type="molecule type" value="Genomic_DNA"/>
</dbReference>
<dbReference type="PANTHER" id="PTHR42961">
    <property type="entry name" value="IRON-SULFUR PROTEIN NUBPL"/>
    <property type="match status" value="1"/>
</dbReference>
<keyword evidence="3 8" id="KW-0479">Metal-binding</keyword>
<feature type="domain" description="MIP18 family-like" evidence="9">
    <location>
        <begin position="6"/>
        <end position="67"/>
    </location>
</feature>
<accession>A0ABN6N3D6</accession>
<dbReference type="PROSITE" id="PS01215">
    <property type="entry name" value="MRP"/>
    <property type="match status" value="1"/>
</dbReference>
<comment type="function">
    <text evidence="8">Binds and transfers iron-sulfur (Fe-S) clusters to target apoproteins. Can hydrolyze ATP.</text>
</comment>
<dbReference type="InterPro" id="IPR027417">
    <property type="entry name" value="P-loop_NTPase"/>
</dbReference>
<dbReference type="InterPro" id="IPR044304">
    <property type="entry name" value="NUBPL-like"/>
</dbReference>
<dbReference type="InterPro" id="IPR034904">
    <property type="entry name" value="FSCA_dom_sf"/>
</dbReference>
<comment type="similarity">
    <text evidence="8">Belongs to the Mrp/NBP35 ATP-binding proteins family.</text>
</comment>
<evidence type="ECO:0000259" key="9">
    <source>
        <dbReference type="Pfam" id="PF01883"/>
    </source>
</evidence>
<keyword evidence="11" id="KW-1185">Reference proteome</keyword>
<evidence type="ECO:0000256" key="3">
    <source>
        <dbReference type="ARBA" id="ARBA00022723"/>
    </source>
</evidence>
<keyword evidence="6 8" id="KW-0408">Iron</keyword>
<comment type="subunit">
    <text evidence="8">Homodimer.</text>
</comment>
<evidence type="ECO:0000256" key="7">
    <source>
        <dbReference type="ARBA" id="ARBA00023014"/>
    </source>
</evidence>
<evidence type="ECO:0000256" key="6">
    <source>
        <dbReference type="ARBA" id="ARBA00023004"/>
    </source>
</evidence>
<evidence type="ECO:0000256" key="5">
    <source>
        <dbReference type="ARBA" id="ARBA00022840"/>
    </source>
</evidence>
<protein>
    <recommendedName>
        <fullName evidence="8">Iron-sulfur cluster carrier protein</fullName>
    </recommendedName>
</protein>
<dbReference type="SUPFAM" id="SSF52540">
    <property type="entry name" value="P-loop containing nucleoside triphosphate hydrolases"/>
    <property type="match status" value="1"/>
</dbReference>
<dbReference type="InterPro" id="IPR000808">
    <property type="entry name" value="Mrp-like_CS"/>
</dbReference>
<comment type="similarity">
    <text evidence="1">In the N-terminal section; belongs to the MIP18 family.</text>
</comment>
<dbReference type="InterPro" id="IPR033756">
    <property type="entry name" value="YlxH/NBP35"/>
</dbReference>
<dbReference type="Gene3D" id="3.30.300.130">
    <property type="entry name" value="Fe-S cluster assembly (FSCA)"/>
    <property type="match status" value="1"/>
</dbReference>
<dbReference type="InterPro" id="IPR002744">
    <property type="entry name" value="MIP18-like"/>
</dbReference>
<keyword evidence="4 8" id="KW-0547">Nucleotide-binding</keyword>
<dbReference type="Gene3D" id="3.40.50.300">
    <property type="entry name" value="P-loop containing nucleotide triphosphate hydrolases"/>
    <property type="match status" value="1"/>
</dbReference>
<dbReference type="Proteomes" id="UP001162891">
    <property type="component" value="Chromosome"/>
</dbReference>
<evidence type="ECO:0000256" key="1">
    <source>
        <dbReference type="ARBA" id="ARBA00007352"/>
    </source>
</evidence>
<dbReference type="InterPro" id="IPR019591">
    <property type="entry name" value="Mrp/NBP35_ATP-bd"/>
</dbReference>
<dbReference type="HAMAP" id="MF_02040">
    <property type="entry name" value="Mrp_NBP35"/>
    <property type="match status" value="1"/>
</dbReference>
<comment type="similarity">
    <text evidence="2">In the C-terminal section; belongs to the Mrp/NBP35 ATP-binding proteins family.</text>
</comment>
<evidence type="ECO:0000256" key="2">
    <source>
        <dbReference type="ARBA" id="ARBA00008205"/>
    </source>
</evidence>
<reference evidence="11" key="1">
    <citation type="journal article" date="2022" name="Int. J. Syst. Evol. Microbiol.">
        <title>Anaeromyxobacter oryzae sp. nov., Anaeromyxobacter diazotrophicus sp. nov. and Anaeromyxobacter paludicola sp. nov., isolated from paddy soils.</title>
        <authorList>
            <person name="Itoh H."/>
            <person name="Xu Z."/>
            <person name="Mise K."/>
            <person name="Masuda Y."/>
            <person name="Ushijima N."/>
            <person name="Hayakawa C."/>
            <person name="Shiratori Y."/>
            <person name="Senoo K."/>
        </authorList>
    </citation>
    <scope>NUCLEOTIDE SEQUENCE [LARGE SCALE GENOMIC DNA]</scope>
    <source>
        <strain evidence="11">Red232</strain>
    </source>
</reference>